<dbReference type="AlphaFoldDB" id="A0A7U2ESD9"/>
<dbReference type="PANTHER" id="PTHR10272:SF14">
    <property type="entry name" value="PAF ACETYLHYDROLASE FAMILY PROTEIN"/>
    <property type="match status" value="1"/>
</dbReference>
<evidence type="ECO:0000256" key="4">
    <source>
        <dbReference type="ARBA" id="ARBA00023098"/>
    </source>
</evidence>
<organism evidence="5 6">
    <name type="scientific">Phaeosphaeria nodorum (strain SN15 / ATCC MYA-4574 / FGSC 10173)</name>
    <name type="common">Glume blotch fungus</name>
    <name type="synonym">Parastagonospora nodorum</name>
    <dbReference type="NCBI Taxonomy" id="321614"/>
    <lineage>
        <taxon>Eukaryota</taxon>
        <taxon>Fungi</taxon>
        <taxon>Dikarya</taxon>
        <taxon>Ascomycota</taxon>
        <taxon>Pezizomycotina</taxon>
        <taxon>Dothideomycetes</taxon>
        <taxon>Pleosporomycetidae</taxon>
        <taxon>Pleosporales</taxon>
        <taxon>Pleosporineae</taxon>
        <taxon>Phaeosphaeriaceae</taxon>
        <taxon>Parastagonospora</taxon>
    </lineage>
</organism>
<dbReference type="Proteomes" id="UP000663193">
    <property type="component" value="Chromosome 2"/>
</dbReference>
<reference evidence="6" key="1">
    <citation type="journal article" date="2021" name="BMC Genomics">
        <title>Chromosome-level genome assembly and manually-curated proteome of model necrotroph Parastagonospora nodorum Sn15 reveals a genome-wide trove of candidate effector homologs, and redundancy of virulence-related functions within an accessory chromosome.</title>
        <authorList>
            <person name="Bertazzoni S."/>
            <person name="Jones D.A.B."/>
            <person name="Phan H.T."/>
            <person name="Tan K.-C."/>
            <person name="Hane J.K."/>
        </authorList>
    </citation>
    <scope>NUCLEOTIDE SEQUENCE [LARGE SCALE GENOMIC DNA]</scope>
    <source>
        <strain evidence="6">SN15 / ATCC MYA-4574 / FGSC 10173)</strain>
    </source>
</reference>
<dbReference type="EC" id="3.1.1.47" evidence="1"/>
<dbReference type="PANTHER" id="PTHR10272">
    <property type="entry name" value="PLATELET-ACTIVATING FACTOR ACETYLHYDROLASE"/>
    <property type="match status" value="1"/>
</dbReference>
<name>A0A7U2ESD9_PHANO</name>
<dbReference type="GO" id="GO:0016042">
    <property type="term" value="P:lipid catabolic process"/>
    <property type="evidence" value="ECO:0007669"/>
    <property type="project" value="UniProtKB-KW"/>
</dbReference>
<dbReference type="InterPro" id="IPR029058">
    <property type="entry name" value="AB_hydrolase_fold"/>
</dbReference>
<sequence>MTSKADNPPPRAPLPFSPPAPHQKTYHPIYSAPEEVPSTPFRPSLIIAMGGILYLLAGILAICSPVVSSVLLPGPDDQHQYKIAVADIELIDTMRKDPHSQDEDRKIMVSLFMPVPVANCAKEVERPYMSSPAAIIADFQMLGDTPVGVFDKIAYTVCSSGNSPINMSDIPVVVLEPHTDTSRLLYANLARYMTANNVAVVLIDHPYDSSVVEFPDKSVVYQNGATGLSNYSPLMEWNSTVETAVSIRIADIKFALSQLGDASKVTKNFPDFQFSGTLNTTGYSVVGHGLGGTVATSLSTEDPNVIISINLSGSAPPLNHTSAAPIFFIGRSDFRRNNDILWPSFWTHLTGPATEFDLANSGIMDFTDLPIVVEASNRRGLKGHGVGESGAAGNHAIQCFVEGILADNLHNNDGGVRNCIHIFGDRMAPYMLGRPMEAIDKRSSAKSRRSNVAAAWRHTMENWGFL</sequence>
<keyword evidence="2" id="KW-0378">Hydrolase</keyword>
<dbReference type="OrthoDB" id="2363873at2759"/>
<dbReference type="VEuPathDB" id="FungiDB:JI435_023580"/>
<dbReference type="Pfam" id="PF03403">
    <property type="entry name" value="PAF-AH_p_II"/>
    <property type="match status" value="1"/>
</dbReference>
<evidence type="ECO:0000256" key="3">
    <source>
        <dbReference type="ARBA" id="ARBA00022963"/>
    </source>
</evidence>
<protein>
    <recommendedName>
        <fullName evidence="1">1-alkyl-2-acetylglycerophosphocholine esterase</fullName>
        <ecNumber evidence="1">3.1.1.47</ecNumber>
    </recommendedName>
</protein>
<evidence type="ECO:0000256" key="1">
    <source>
        <dbReference type="ARBA" id="ARBA00013201"/>
    </source>
</evidence>
<dbReference type="OMA" id="MVSLFMP"/>
<keyword evidence="3" id="KW-0442">Lipid degradation</keyword>
<dbReference type="GO" id="GO:0003847">
    <property type="term" value="F:1-alkyl-2-acetylglycerophosphocholine esterase activity"/>
    <property type="evidence" value="ECO:0007669"/>
    <property type="project" value="UniProtKB-EC"/>
</dbReference>
<keyword evidence="4" id="KW-0443">Lipid metabolism</keyword>
<gene>
    <name evidence="5" type="ORF">JI435_023580</name>
</gene>
<proteinExistence type="predicted"/>
<evidence type="ECO:0000313" key="6">
    <source>
        <dbReference type="Proteomes" id="UP000663193"/>
    </source>
</evidence>
<evidence type="ECO:0000313" key="5">
    <source>
        <dbReference type="EMBL" id="QRC92216.1"/>
    </source>
</evidence>
<dbReference type="SUPFAM" id="SSF53474">
    <property type="entry name" value="alpha/beta-Hydrolases"/>
    <property type="match status" value="1"/>
</dbReference>
<evidence type="ECO:0000256" key="2">
    <source>
        <dbReference type="ARBA" id="ARBA00022801"/>
    </source>
</evidence>
<dbReference type="EMBL" id="CP069024">
    <property type="protein sequence ID" value="QRC92216.1"/>
    <property type="molecule type" value="Genomic_DNA"/>
</dbReference>
<accession>A0A7U2ESD9</accession>
<dbReference type="Gene3D" id="3.40.50.1820">
    <property type="entry name" value="alpha/beta hydrolase"/>
    <property type="match status" value="1"/>
</dbReference>
<keyword evidence="6" id="KW-1185">Reference proteome</keyword>